<evidence type="ECO:0000313" key="4">
    <source>
        <dbReference type="EMBL" id="PZR08895.1"/>
    </source>
</evidence>
<dbReference type="InterPro" id="IPR029058">
    <property type="entry name" value="AB_hydrolase_fold"/>
</dbReference>
<comment type="caution">
    <text evidence="4">The sequence shown here is derived from an EMBL/GenBank/DDBJ whole genome shotgun (WGS) entry which is preliminary data.</text>
</comment>
<dbReference type="AlphaFoldDB" id="A0A2W5TBZ9"/>
<evidence type="ECO:0000259" key="3">
    <source>
        <dbReference type="Pfam" id="PF02230"/>
    </source>
</evidence>
<organism evidence="4 5">
    <name type="scientific">Archangium gephyra</name>
    <dbReference type="NCBI Taxonomy" id="48"/>
    <lineage>
        <taxon>Bacteria</taxon>
        <taxon>Pseudomonadati</taxon>
        <taxon>Myxococcota</taxon>
        <taxon>Myxococcia</taxon>
        <taxon>Myxococcales</taxon>
        <taxon>Cystobacterineae</taxon>
        <taxon>Archangiaceae</taxon>
        <taxon>Archangium</taxon>
    </lineage>
</organism>
<dbReference type="PANTHER" id="PTHR10655:SF17">
    <property type="entry name" value="LYSOPHOSPHOLIPASE-LIKE PROTEIN 1"/>
    <property type="match status" value="1"/>
</dbReference>
<dbReference type="PANTHER" id="PTHR10655">
    <property type="entry name" value="LYSOPHOSPHOLIPASE-RELATED"/>
    <property type="match status" value="1"/>
</dbReference>
<dbReference type="Gene3D" id="3.40.50.1820">
    <property type="entry name" value="alpha/beta hydrolase"/>
    <property type="match status" value="1"/>
</dbReference>
<comment type="similarity">
    <text evidence="1">Belongs to the AB hydrolase superfamily. AB hydrolase 2 family.</text>
</comment>
<feature type="domain" description="Phospholipase/carboxylesterase/thioesterase" evidence="3">
    <location>
        <begin position="12"/>
        <end position="236"/>
    </location>
</feature>
<dbReference type="GO" id="GO:0016787">
    <property type="term" value="F:hydrolase activity"/>
    <property type="evidence" value="ECO:0007669"/>
    <property type="project" value="UniProtKB-KW"/>
</dbReference>
<evidence type="ECO:0000256" key="1">
    <source>
        <dbReference type="ARBA" id="ARBA00006499"/>
    </source>
</evidence>
<dbReference type="Pfam" id="PF02230">
    <property type="entry name" value="Abhydrolase_2"/>
    <property type="match status" value="1"/>
</dbReference>
<evidence type="ECO:0000256" key="2">
    <source>
        <dbReference type="ARBA" id="ARBA00022801"/>
    </source>
</evidence>
<sequence>MHTELAGLEVEVFQAEEGPPSAAVILCHGFGAPGNDLVGLAPELVQLQPSLKSVRFYFPAAPINLGQLGWGEARAWWLIDMAAVQRLHHDPNALREFRKLEPEGMAAARKAMLAFVQKVADGTGLPMKRIVLGGFSQGAMIATDIALRLEEAPGALVVLSGTLLTEDVWRTRAGARSGLPIFQSHGRADPVLPFLAAEWLRDLFAEAGMRPEFVPFDGGHTIDRTALEKLGEFLVTQVTR</sequence>
<accession>A0A2W5TBZ9</accession>
<proteinExistence type="inferred from homology"/>
<evidence type="ECO:0000313" key="5">
    <source>
        <dbReference type="Proteomes" id="UP000249061"/>
    </source>
</evidence>
<dbReference type="InterPro" id="IPR050565">
    <property type="entry name" value="LYPA1-2/EST-like"/>
</dbReference>
<gene>
    <name evidence="4" type="ORF">DI536_23685</name>
</gene>
<dbReference type="SUPFAM" id="SSF53474">
    <property type="entry name" value="alpha/beta-Hydrolases"/>
    <property type="match status" value="1"/>
</dbReference>
<dbReference type="Proteomes" id="UP000249061">
    <property type="component" value="Unassembled WGS sequence"/>
</dbReference>
<protein>
    <submittedName>
        <fullName evidence="4">Phospholipase</fullName>
    </submittedName>
</protein>
<name>A0A2W5TBZ9_9BACT</name>
<keyword evidence="2" id="KW-0378">Hydrolase</keyword>
<reference evidence="4 5" key="1">
    <citation type="submission" date="2017-08" db="EMBL/GenBank/DDBJ databases">
        <title>Infants hospitalized years apart are colonized by the same room-sourced microbial strains.</title>
        <authorList>
            <person name="Brooks B."/>
            <person name="Olm M.R."/>
            <person name="Firek B.A."/>
            <person name="Baker R."/>
            <person name="Thomas B.C."/>
            <person name="Morowitz M.J."/>
            <person name="Banfield J.F."/>
        </authorList>
    </citation>
    <scope>NUCLEOTIDE SEQUENCE [LARGE SCALE GENOMIC DNA]</scope>
    <source>
        <strain evidence="4">S2_003_000_R2_14</strain>
    </source>
</reference>
<dbReference type="EMBL" id="QFQP01000023">
    <property type="protein sequence ID" value="PZR08895.1"/>
    <property type="molecule type" value="Genomic_DNA"/>
</dbReference>
<dbReference type="InterPro" id="IPR003140">
    <property type="entry name" value="PLipase/COase/thioEstase"/>
</dbReference>